<organism evidence="2 3">
    <name type="scientific">Colocasia esculenta</name>
    <name type="common">Wild taro</name>
    <name type="synonym">Arum esculentum</name>
    <dbReference type="NCBI Taxonomy" id="4460"/>
    <lineage>
        <taxon>Eukaryota</taxon>
        <taxon>Viridiplantae</taxon>
        <taxon>Streptophyta</taxon>
        <taxon>Embryophyta</taxon>
        <taxon>Tracheophyta</taxon>
        <taxon>Spermatophyta</taxon>
        <taxon>Magnoliopsida</taxon>
        <taxon>Liliopsida</taxon>
        <taxon>Araceae</taxon>
        <taxon>Aroideae</taxon>
        <taxon>Colocasieae</taxon>
        <taxon>Colocasia</taxon>
    </lineage>
</organism>
<comment type="caution">
    <text evidence="2">The sequence shown here is derived from an EMBL/GenBank/DDBJ whole genome shotgun (WGS) entry which is preliminary data.</text>
</comment>
<accession>A0A843VP94</accession>
<gene>
    <name evidence="2" type="ORF">Taro_033637</name>
</gene>
<evidence type="ECO:0000313" key="3">
    <source>
        <dbReference type="Proteomes" id="UP000652761"/>
    </source>
</evidence>
<proteinExistence type="predicted"/>
<reference evidence="2" key="1">
    <citation type="submission" date="2017-07" db="EMBL/GenBank/DDBJ databases">
        <title>Taro Niue Genome Assembly and Annotation.</title>
        <authorList>
            <person name="Atibalentja N."/>
            <person name="Keating K."/>
            <person name="Fields C.J."/>
        </authorList>
    </citation>
    <scope>NUCLEOTIDE SEQUENCE</scope>
    <source>
        <strain evidence="2">Niue_2</strain>
        <tissue evidence="2">Leaf</tissue>
    </source>
</reference>
<name>A0A843VP94_COLES</name>
<sequence>MVTSEEPAVTGFVTRHTWPSQHGHGRGGRHILVAAYGGVATAFLTDLAAVLSVKMLLSGVRVASGVAVTTWSLSRWADRSRLGGRGVTPFVQGMRSWCLERGGGGHSDVKAPTGRLYSWSVRTMLVVNMLPSPCSMFVSYFGVVFERTTPEPPSAENATAIEVAMMSRPAWPPRHHHDALKRRNLVATAWAAATMSRQCWASRHGRDGLMRCDYSIDSASSLVLSYTSRSPGARNLRACETSQQRQGARQAEEMGQ</sequence>
<evidence type="ECO:0000313" key="2">
    <source>
        <dbReference type="EMBL" id="MQM00893.1"/>
    </source>
</evidence>
<dbReference type="EMBL" id="NMUH01002580">
    <property type="protein sequence ID" value="MQM00893.1"/>
    <property type="molecule type" value="Genomic_DNA"/>
</dbReference>
<dbReference type="Proteomes" id="UP000652761">
    <property type="component" value="Unassembled WGS sequence"/>
</dbReference>
<dbReference type="AlphaFoldDB" id="A0A843VP94"/>
<protein>
    <submittedName>
        <fullName evidence="2">Uncharacterized protein</fullName>
    </submittedName>
</protein>
<evidence type="ECO:0000256" key="1">
    <source>
        <dbReference type="SAM" id="MobiDB-lite"/>
    </source>
</evidence>
<keyword evidence="3" id="KW-1185">Reference proteome</keyword>
<feature type="region of interest" description="Disordered" evidence="1">
    <location>
        <begin position="230"/>
        <end position="256"/>
    </location>
</feature>